<sequence>MGHMAFSHSNVNSAWAKEQLGKGCRLIREQCLRESGAAPGTCLVQLRGNLSTPSPLRHAAALSLTGKLRNKLKL</sequence>
<dbReference type="AlphaFoldDB" id="A0AAV1J2Y8"/>
<proteinExistence type="predicted"/>
<comment type="caution">
    <text evidence="1">The sequence shown here is derived from an EMBL/GenBank/DDBJ whole genome shotgun (WGS) entry which is preliminary data.</text>
</comment>
<organism evidence="1 2">
    <name type="scientific">Leptosia nina</name>
    <dbReference type="NCBI Taxonomy" id="320188"/>
    <lineage>
        <taxon>Eukaryota</taxon>
        <taxon>Metazoa</taxon>
        <taxon>Ecdysozoa</taxon>
        <taxon>Arthropoda</taxon>
        <taxon>Hexapoda</taxon>
        <taxon>Insecta</taxon>
        <taxon>Pterygota</taxon>
        <taxon>Neoptera</taxon>
        <taxon>Endopterygota</taxon>
        <taxon>Lepidoptera</taxon>
        <taxon>Glossata</taxon>
        <taxon>Ditrysia</taxon>
        <taxon>Papilionoidea</taxon>
        <taxon>Pieridae</taxon>
        <taxon>Pierinae</taxon>
        <taxon>Leptosia</taxon>
    </lineage>
</organism>
<dbReference type="EMBL" id="CAVLEF010000003">
    <property type="protein sequence ID" value="CAK1542801.1"/>
    <property type="molecule type" value="Genomic_DNA"/>
</dbReference>
<evidence type="ECO:0000313" key="2">
    <source>
        <dbReference type="Proteomes" id="UP001497472"/>
    </source>
</evidence>
<accession>A0AAV1J2Y8</accession>
<protein>
    <submittedName>
        <fullName evidence="1">Uncharacterized protein</fullName>
    </submittedName>
</protein>
<keyword evidence="2" id="KW-1185">Reference proteome</keyword>
<name>A0AAV1J2Y8_9NEOP</name>
<evidence type="ECO:0000313" key="1">
    <source>
        <dbReference type="EMBL" id="CAK1542801.1"/>
    </source>
</evidence>
<dbReference type="Proteomes" id="UP001497472">
    <property type="component" value="Unassembled WGS sequence"/>
</dbReference>
<reference evidence="1 2" key="1">
    <citation type="submission" date="2023-11" db="EMBL/GenBank/DDBJ databases">
        <authorList>
            <person name="Okamura Y."/>
        </authorList>
    </citation>
    <scope>NUCLEOTIDE SEQUENCE [LARGE SCALE GENOMIC DNA]</scope>
</reference>
<gene>
    <name evidence="1" type="ORF">LNINA_LOCUS2654</name>
</gene>